<sequence>MAYMNADAAAAAASRMHATGVNRAAAAAANPNVHPAVPHVYTDPRAPSTAHARAAAMGSAGSTSEPAAYADRRVVASMADAHTKAPPPSCTAPAAADGERLALVEGVFVSEEEPSMGDLDK</sequence>
<reference evidence="2" key="1">
    <citation type="journal article" date="2021" name="bioRxiv">
        <title>Whole Genome Assembly and Annotation of Northern Wild Rice, Zizania palustris L., Supports a Whole Genome Duplication in the Zizania Genus.</title>
        <authorList>
            <person name="Haas M."/>
            <person name="Kono T."/>
            <person name="Macchietto M."/>
            <person name="Millas R."/>
            <person name="McGilp L."/>
            <person name="Shao M."/>
            <person name="Duquette J."/>
            <person name="Hirsch C.N."/>
            <person name="Kimball J."/>
        </authorList>
    </citation>
    <scope>NUCLEOTIDE SEQUENCE</scope>
    <source>
        <tissue evidence="2">Fresh leaf tissue</tissue>
    </source>
</reference>
<name>A0A8J5WYI8_ZIZPA</name>
<proteinExistence type="predicted"/>
<evidence type="ECO:0000313" key="2">
    <source>
        <dbReference type="EMBL" id="KAG8097444.1"/>
    </source>
</evidence>
<evidence type="ECO:0000313" key="3">
    <source>
        <dbReference type="Proteomes" id="UP000729402"/>
    </source>
</evidence>
<protein>
    <submittedName>
        <fullName evidence="2">Uncharacterized protein</fullName>
    </submittedName>
</protein>
<comment type="caution">
    <text evidence="2">The sequence shown here is derived from an EMBL/GenBank/DDBJ whole genome shotgun (WGS) entry which is preliminary data.</text>
</comment>
<reference evidence="2" key="2">
    <citation type="submission" date="2021-02" db="EMBL/GenBank/DDBJ databases">
        <authorList>
            <person name="Kimball J.A."/>
            <person name="Haas M.W."/>
            <person name="Macchietto M."/>
            <person name="Kono T."/>
            <person name="Duquette J."/>
            <person name="Shao M."/>
        </authorList>
    </citation>
    <scope>NUCLEOTIDE SEQUENCE</scope>
    <source>
        <tissue evidence="2">Fresh leaf tissue</tissue>
    </source>
</reference>
<dbReference type="EMBL" id="JAAALK010000079">
    <property type="protein sequence ID" value="KAG8097444.1"/>
    <property type="molecule type" value="Genomic_DNA"/>
</dbReference>
<dbReference type="AlphaFoldDB" id="A0A8J5WYI8"/>
<feature type="compositionally biased region" description="Low complexity" evidence="1">
    <location>
        <begin position="24"/>
        <end position="64"/>
    </location>
</feature>
<gene>
    <name evidence="2" type="ORF">GUJ93_ZPchr0013g34138</name>
</gene>
<keyword evidence="3" id="KW-1185">Reference proteome</keyword>
<accession>A0A8J5WYI8</accession>
<feature type="region of interest" description="Disordered" evidence="1">
    <location>
        <begin position="24"/>
        <end position="68"/>
    </location>
</feature>
<evidence type="ECO:0000256" key="1">
    <source>
        <dbReference type="SAM" id="MobiDB-lite"/>
    </source>
</evidence>
<dbReference type="Proteomes" id="UP000729402">
    <property type="component" value="Unassembled WGS sequence"/>
</dbReference>
<organism evidence="2 3">
    <name type="scientific">Zizania palustris</name>
    <name type="common">Northern wild rice</name>
    <dbReference type="NCBI Taxonomy" id="103762"/>
    <lineage>
        <taxon>Eukaryota</taxon>
        <taxon>Viridiplantae</taxon>
        <taxon>Streptophyta</taxon>
        <taxon>Embryophyta</taxon>
        <taxon>Tracheophyta</taxon>
        <taxon>Spermatophyta</taxon>
        <taxon>Magnoliopsida</taxon>
        <taxon>Liliopsida</taxon>
        <taxon>Poales</taxon>
        <taxon>Poaceae</taxon>
        <taxon>BOP clade</taxon>
        <taxon>Oryzoideae</taxon>
        <taxon>Oryzeae</taxon>
        <taxon>Zizaniinae</taxon>
        <taxon>Zizania</taxon>
    </lineage>
</organism>